<keyword evidence="3" id="KW-1185">Reference proteome</keyword>
<dbReference type="PANTHER" id="PTHR36173">
    <property type="entry name" value="RIBONUCLEASE VAPC16-RELATED"/>
    <property type="match status" value="1"/>
</dbReference>
<dbReference type="Proteomes" id="UP001442494">
    <property type="component" value="Unassembled WGS sequence"/>
</dbReference>
<proteinExistence type="predicted"/>
<gene>
    <name evidence="2" type="ORF">NDI37_22380</name>
</gene>
<reference evidence="2 3" key="1">
    <citation type="submission" date="2022-04" db="EMBL/GenBank/DDBJ databases">
        <title>Positive selection, recombination, and allopatry shape intraspecific diversity of widespread and dominant cyanobacteria.</title>
        <authorList>
            <person name="Wei J."/>
            <person name="Shu W."/>
            <person name="Hu C."/>
        </authorList>
    </citation>
    <scope>NUCLEOTIDE SEQUENCE [LARGE SCALE GENOMIC DNA]</scope>
    <source>
        <strain evidence="2 3">GB2-A5</strain>
    </source>
</reference>
<dbReference type="InterPro" id="IPR041705">
    <property type="entry name" value="PIN_Sll0205"/>
</dbReference>
<dbReference type="InterPro" id="IPR029060">
    <property type="entry name" value="PIN-like_dom_sf"/>
</dbReference>
<evidence type="ECO:0000313" key="2">
    <source>
        <dbReference type="EMBL" id="MEP0867202.1"/>
    </source>
</evidence>
<dbReference type="CDD" id="cd09872">
    <property type="entry name" value="PIN_Sll0205-like"/>
    <property type="match status" value="1"/>
</dbReference>
<name>A0ABV0JX39_9CYAN</name>
<dbReference type="RefSeq" id="WP_190426133.1">
    <property type="nucleotide sequence ID" value="NZ_JAMPKK010000062.1"/>
</dbReference>
<dbReference type="SUPFAM" id="SSF88723">
    <property type="entry name" value="PIN domain-like"/>
    <property type="match status" value="1"/>
</dbReference>
<dbReference type="PANTHER" id="PTHR36173:SF2">
    <property type="entry name" value="RIBONUCLEASE VAPC16"/>
    <property type="match status" value="1"/>
</dbReference>
<comment type="caution">
    <text evidence="2">The sequence shown here is derived from an EMBL/GenBank/DDBJ whole genome shotgun (WGS) entry which is preliminary data.</text>
</comment>
<feature type="domain" description="PIN" evidence="1">
    <location>
        <begin position="4"/>
        <end position="120"/>
    </location>
</feature>
<dbReference type="Pfam" id="PF01850">
    <property type="entry name" value="PIN"/>
    <property type="match status" value="1"/>
</dbReference>
<protein>
    <submittedName>
        <fullName evidence="2">Type II toxin-antitoxin system VapC family toxin</fullName>
    </submittedName>
</protein>
<evidence type="ECO:0000313" key="3">
    <source>
        <dbReference type="Proteomes" id="UP001442494"/>
    </source>
</evidence>
<dbReference type="Gene3D" id="3.40.50.1010">
    <property type="entry name" value="5'-nuclease"/>
    <property type="match status" value="1"/>
</dbReference>
<sequence length="126" mass="14539">MRQLLDTHSFIWFVMGNPRISPRLRSLIEDNQNLLSIASVWEMAIKHSSGKLSFGLPFRIFIEQQLSLNSIELLSINLDHIDVIAALPFHHRDPFDRLLIAQSMVERIPILSADSAFDAYPITRLW</sequence>
<dbReference type="InterPro" id="IPR002716">
    <property type="entry name" value="PIN_dom"/>
</dbReference>
<evidence type="ECO:0000259" key="1">
    <source>
        <dbReference type="Pfam" id="PF01850"/>
    </source>
</evidence>
<organism evidence="2 3">
    <name type="scientific">Funiculus sociatus GB2-A5</name>
    <dbReference type="NCBI Taxonomy" id="2933946"/>
    <lineage>
        <taxon>Bacteria</taxon>
        <taxon>Bacillati</taxon>
        <taxon>Cyanobacteriota</taxon>
        <taxon>Cyanophyceae</taxon>
        <taxon>Coleofasciculales</taxon>
        <taxon>Coleofasciculaceae</taxon>
        <taxon>Funiculus</taxon>
    </lineage>
</organism>
<dbReference type="EMBL" id="JAMPKK010000062">
    <property type="protein sequence ID" value="MEP0867202.1"/>
    <property type="molecule type" value="Genomic_DNA"/>
</dbReference>
<accession>A0ABV0JX39</accession>
<dbReference type="InterPro" id="IPR052919">
    <property type="entry name" value="TA_system_RNase"/>
</dbReference>